<dbReference type="SUPFAM" id="SSF48452">
    <property type="entry name" value="TPR-like"/>
    <property type="match status" value="1"/>
</dbReference>
<dbReference type="AlphaFoldDB" id="A0A3R8SLX0"/>
<dbReference type="PANTHER" id="PTHR43280">
    <property type="entry name" value="ARAC-FAMILY TRANSCRIPTIONAL REGULATOR"/>
    <property type="match status" value="1"/>
</dbReference>
<protein>
    <submittedName>
        <fullName evidence="6">AraC family transcriptional regulator</fullName>
    </submittedName>
</protein>
<dbReference type="PROSITE" id="PS01124">
    <property type="entry name" value="HTH_ARAC_FAMILY_2"/>
    <property type="match status" value="1"/>
</dbReference>
<keyword evidence="2" id="KW-0238">DNA-binding</keyword>
<dbReference type="GO" id="GO:0043565">
    <property type="term" value="F:sequence-specific DNA binding"/>
    <property type="evidence" value="ECO:0007669"/>
    <property type="project" value="InterPro"/>
</dbReference>
<organism evidence="6 7">
    <name type="scientific">Empedobacter falsenii</name>
    <dbReference type="NCBI Taxonomy" id="343874"/>
    <lineage>
        <taxon>Bacteria</taxon>
        <taxon>Pseudomonadati</taxon>
        <taxon>Bacteroidota</taxon>
        <taxon>Flavobacteriia</taxon>
        <taxon>Flavobacteriales</taxon>
        <taxon>Weeksellaceae</taxon>
        <taxon>Empedobacter</taxon>
    </lineage>
</organism>
<dbReference type="Gene3D" id="1.10.10.60">
    <property type="entry name" value="Homeodomain-like"/>
    <property type="match status" value="1"/>
</dbReference>
<dbReference type="InterPro" id="IPR009057">
    <property type="entry name" value="Homeodomain-like_sf"/>
</dbReference>
<gene>
    <name evidence="6" type="ORF">EGI89_07480</name>
</gene>
<dbReference type="InterPro" id="IPR018060">
    <property type="entry name" value="HTH_AraC"/>
</dbReference>
<dbReference type="Gene3D" id="1.25.40.10">
    <property type="entry name" value="Tetratricopeptide repeat domain"/>
    <property type="match status" value="2"/>
</dbReference>
<dbReference type="InterPro" id="IPR019734">
    <property type="entry name" value="TPR_rpt"/>
</dbReference>
<feature type="transmembrane region" description="Helical" evidence="4">
    <location>
        <begin position="352"/>
        <end position="369"/>
    </location>
</feature>
<sequence>MLFKLKKYNMLRFIISGNRLLKFIIVILFIFSSVNMFGKTQKDKAEFLRQKNNDLVEENLRIIDSTISTAYRLNDKVVLSEAYIEKGNYFLEQRNYNNALKNFTISKQLSTEIKDDFTFYSSLVGIAKTKENLHEIKESIELYEASLPYFEKYKHQSKSFSIYLSILGKLSYLYSKTNHLNKSDYYNKIELSETVDTVNYQYALKNKGIIDFYKKDYNSAFNTLKKAQQAFWKQNDIKWYVISEQFLGEILYQQKRNREAIQYFENVVEFSKQYKILDEELRLSYERVVEYNEKYGNSRDKLLSVNNLLSFDSLFYVADHTVLKPNLEKYENTFLKTERNLLKEKNQNFKRSSFFGLVVILIFGGIVFYKMNQKHQKKKNYLQKCLDEITILELDIKEENQLEKTKFEVEIDEDFEQSLQLFEEQKLFLNPKFSLNDLVLELNANRTIVSNYINRSRSKNFNQYINELRINHLLKRIENEPNLKKYTIDALAEETGFNSRKTFSDAFLEHTGFRPSQYLRNILE</sequence>
<accession>A0A3R8SLX0</accession>
<keyword evidence="4" id="KW-0472">Membrane</keyword>
<evidence type="ECO:0000259" key="5">
    <source>
        <dbReference type="PROSITE" id="PS01124"/>
    </source>
</evidence>
<dbReference type="SMART" id="SM00342">
    <property type="entry name" value="HTH_ARAC"/>
    <property type="match status" value="1"/>
</dbReference>
<reference evidence="6 7" key="1">
    <citation type="submission" date="2018-10" db="EMBL/GenBank/DDBJ databases">
        <title>Transmission dynamics of multidrug resistant bacteria on intensive care unit surfaces.</title>
        <authorList>
            <person name="D'Souza A.W."/>
            <person name="Potter R.F."/>
            <person name="Wallace M."/>
            <person name="Shupe A."/>
            <person name="Patel S."/>
            <person name="Sun S."/>
            <person name="Gul D."/>
            <person name="Kwon J.H."/>
            <person name="Andleeb S."/>
            <person name="Burnham C.-A.D."/>
            <person name="Dantas G."/>
        </authorList>
    </citation>
    <scope>NUCLEOTIDE SEQUENCE [LARGE SCALE GENOMIC DNA]</scope>
    <source>
        <strain evidence="6 7">WF_348</strain>
    </source>
</reference>
<name>A0A3R8SLX0_9FLAO</name>
<evidence type="ECO:0000256" key="1">
    <source>
        <dbReference type="ARBA" id="ARBA00023015"/>
    </source>
</evidence>
<dbReference type="PANTHER" id="PTHR43280:SF2">
    <property type="entry name" value="HTH-TYPE TRANSCRIPTIONAL REGULATOR EXSA"/>
    <property type="match status" value="1"/>
</dbReference>
<keyword evidence="3" id="KW-0804">Transcription</keyword>
<dbReference type="SUPFAM" id="SSF46689">
    <property type="entry name" value="Homeodomain-like"/>
    <property type="match status" value="1"/>
</dbReference>
<feature type="domain" description="HTH araC/xylS-type" evidence="5">
    <location>
        <begin position="417"/>
        <end position="521"/>
    </location>
</feature>
<feature type="transmembrane region" description="Helical" evidence="4">
    <location>
        <begin position="20"/>
        <end position="38"/>
    </location>
</feature>
<evidence type="ECO:0000256" key="2">
    <source>
        <dbReference type="ARBA" id="ARBA00023125"/>
    </source>
</evidence>
<evidence type="ECO:0000313" key="6">
    <source>
        <dbReference type="EMBL" id="RRT91837.1"/>
    </source>
</evidence>
<dbReference type="GO" id="GO:0003700">
    <property type="term" value="F:DNA-binding transcription factor activity"/>
    <property type="evidence" value="ECO:0007669"/>
    <property type="project" value="InterPro"/>
</dbReference>
<comment type="caution">
    <text evidence="6">The sequence shown here is derived from an EMBL/GenBank/DDBJ whole genome shotgun (WGS) entry which is preliminary data.</text>
</comment>
<dbReference type="Pfam" id="PF12833">
    <property type="entry name" value="HTH_18"/>
    <property type="match status" value="1"/>
</dbReference>
<proteinExistence type="predicted"/>
<dbReference type="EMBL" id="RHPO01000012">
    <property type="protein sequence ID" value="RRT91837.1"/>
    <property type="molecule type" value="Genomic_DNA"/>
</dbReference>
<keyword evidence="1" id="KW-0805">Transcription regulation</keyword>
<keyword evidence="4" id="KW-0812">Transmembrane</keyword>
<dbReference type="Proteomes" id="UP000267844">
    <property type="component" value="Unassembled WGS sequence"/>
</dbReference>
<dbReference type="InterPro" id="IPR011990">
    <property type="entry name" value="TPR-like_helical_dom_sf"/>
</dbReference>
<dbReference type="SMART" id="SM00028">
    <property type="entry name" value="TPR"/>
    <property type="match status" value="3"/>
</dbReference>
<evidence type="ECO:0000256" key="3">
    <source>
        <dbReference type="ARBA" id="ARBA00023163"/>
    </source>
</evidence>
<keyword evidence="4" id="KW-1133">Transmembrane helix</keyword>
<evidence type="ECO:0000256" key="4">
    <source>
        <dbReference type="SAM" id="Phobius"/>
    </source>
</evidence>
<evidence type="ECO:0000313" key="7">
    <source>
        <dbReference type="Proteomes" id="UP000267844"/>
    </source>
</evidence>